<evidence type="ECO:0000259" key="1">
    <source>
        <dbReference type="Pfam" id="PF03033"/>
    </source>
</evidence>
<dbReference type="GO" id="GO:0005975">
    <property type="term" value="P:carbohydrate metabolic process"/>
    <property type="evidence" value="ECO:0007669"/>
    <property type="project" value="InterPro"/>
</dbReference>
<dbReference type="PANTHER" id="PTHR48050">
    <property type="entry name" value="STEROL 3-BETA-GLUCOSYLTRANSFERASE"/>
    <property type="match status" value="1"/>
</dbReference>
<dbReference type="PANTHER" id="PTHR48050:SF13">
    <property type="entry name" value="STEROL 3-BETA-GLUCOSYLTRANSFERASE UGT80A2"/>
    <property type="match status" value="1"/>
</dbReference>
<dbReference type="CDD" id="cd03784">
    <property type="entry name" value="GT1_Gtf-like"/>
    <property type="match status" value="1"/>
</dbReference>
<keyword evidence="3" id="KW-1185">Reference proteome</keyword>
<reference evidence="2" key="1">
    <citation type="submission" date="2021-01" db="EMBL/GenBank/DDBJ databases">
        <title>Marivirga aurantiaca sp. nov., isolated from intertidal surface sediments.</title>
        <authorList>
            <person name="Zhang M."/>
        </authorList>
    </citation>
    <scope>NUCLEOTIDE SEQUENCE</scope>
    <source>
        <strain evidence="2">S37H4</strain>
    </source>
</reference>
<feature type="domain" description="Glycosyltransferase family 28 N-terminal" evidence="1">
    <location>
        <begin position="13"/>
        <end position="86"/>
    </location>
</feature>
<dbReference type="Gene3D" id="3.40.50.2000">
    <property type="entry name" value="Glycogen Phosphorylase B"/>
    <property type="match status" value="2"/>
</dbReference>
<dbReference type="Pfam" id="PF00201">
    <property type="entry name" value="UDPGT"/>
    <property type="match status" value="1"/>
</dbReference>
<dbReference type="EMBL" id="JAEQBW010000003">
    <property type="protein sequence ID" value="MBK6265313.1"/>
    <property type="molecule type" value="Genomic_DNA"/>
</dbReference>
<dbReference type="SUPFAM" id="SSF53756">
    <property type="entry name" value="UDP-Glycosyltransferase/glycogen phosphorylase"/>
    <property type="match status" value="1"/>
</dbReference>
<name>A0A934WY49_9BACT</name>
<dbReference type="Proteomes" id="UP000611723">
    <property type="component" value="Unassembled WGS sequence"/>
</dbReference>
<dbReference type="AlphaFoldDB" id="A0A934WY49"/>
<dbReference type="InterPro" id="IPR050426">
    <property type="entry name" value="Glycosyltransferase_28"/>
</dbReference>
<dbReference type="GO" id="GO:0008194">
    <property type="term" value="F:UDP-glycosyltransferase activity"/>
    <property type="evidence" value="ECO:0007669"/>
    <property type="project" value="InterPro"/>
</dbReference>
<organism evidence="2 3">
    <name type="scientific">Marivirga aurantiaca</name>
    <dbReference type="NCBI Taxonomy" id="2802615"/>
    <lineage>
        <taxon>Bacteria</taxon>
        <taxon>Pseudomonadati</taxon>
        <taxon>Bacteroidota</taxon>
        <taxon>Cytophagia</taxon>
        <taxon>Cytophagales</taxon>
        <taxon>Marivirgaceae</taxon>
        <taxon>Marivirga</taxon>
    </lineage>
</organism>
<proteinExistence type="predicted"/>
<dbReference type="GO" id="GO:0016758">
    <property type="term" value="F:hexosyltransferase activity"/>
    <property type="evidence" value="ECO:0007669"/>
    <property type="project" value="InterPro"/>
</dbReference>
<accession>A0A934WY49</accession>
<dbReference type="RefSeq" id="WP_201430981.1">
    <property type="nucleotide sequence ID" value="NZ_JAEQBW010000003.1"/>
</dbReference>
<dbReference type="GO" id="GO:0033072">
    <property type="term" value="P:vancomycin biosynthetic process"/>
    <property type="evidence" value="ECO:0007669"/>
    <property type="project" value="UniProtKB-ARBA"/>
</dbReference>
<comment type="caution">
    <text evidence="2">The sequence shown here is derived from an EMBL/GenBank/DDBJ whole genome shotgun (WGS) entry which is preliminary data.</text>
</comment>
<evidence type="ECO:0000313" key="3">
    <source>
        <dbReference type="Proteomes" id="UP000611723"/>
    </source>
</evidence>
<dbReference type="InterPro" id="IPR004276">
    <property type="entry name" value="GlycoTrans_28_N"/>
</dbReference>
<dbReference type="InterPro" id="IPR002213">
    <property type="entry name" value="UDP_glucos_trans"/>
</dbReference>
<dbReference type="Pfam" id="PF03033">
    <property type="entry name" value="Glyco_transf_28"/>
    <property type="match status" value="1"/>
</dbReference>
<sequence length="426" mass="47707">MANIGIITAPVPGHINPFLLIGKELMNNGHNVTFFNIEDVMEKVLSEGINFHVIAKGLMPRGSVKSLQKRLADLSGTEAMRYWQEDYIKLLKLMLISLPTAIVKEKIDFLLVDQSDGAGGSVADHLGIPYVTLAIGCNMSWEPDLPPVFTPWGYNASEGGRTRNTIAMKKIKENFQPLTDLINYYRERWNLPLFESESEVFPTSDLAQISQMIKEFDFPRKQLAENFLYTGPFRGVMTKSCDFPYEKRNGKPLVYVSLGTIINLKPEIFLEIGNACKDLDVQLVFALGAPLEDHKELQQISGDPIIVPYAPQFEVLSHASLCITHAGLNTVLDALGNGVPLIAVPISFDQPGTAERIKYHHLGKVLNIKYINKELIRETIAEVLEDQNIQARCRDMQQLLSNTTGIKTTVNHIEEIIHKSLKPIQV</sequence>
<protein>
    <submittedName>
        <fullName evidence="2">Glycosyltransferase family 1 protein</fullName>
    </submittedName>
</protein>
<gene>
    <name evidence="2" type="ORF">JKA74_09695</name>
</gene>
<evidence type="ECO:0000313" key="2">
    <source>
        <dbReference type="EMBL" id="MBK6265313.1"/>
    </source>
</evidence>